<comment type="caution">
    <text evidence="10">The sequence shown here is derived from an EMBL/GenBank/DDBJ whole genome shotgun (WGS) entry which is preliminary data.</text>
</comment>
<dbReference type="NCBIfam" id="TIGR00619">
    <property type="entry name" value="sbcd"/>
    <property type="match status" value="1"/>
</dbReference>
<keyword evidence="6 7" id="KW-0269">Exonuclease</keyword>
<dbReference type="CDD" id="cd00840">
    <property type="entry name" value="MPP_Mre11_N"/>
    <property type="match status" value="1"/>
</dbReference>
<keyword evidence="5 7" id="KW-0378">Hydrolase</keyword>
<evidence type="ECO:0000313" key="10">
    <source>
        <dbReference type="EMBL" id="MBM6913650.1"/>
    </source>
</evidence>
<dbReference type="InterPro" id="IPR004843">
    <property type="entry name" value="Calcineurin-like_PHP"/>
</dbReference>
<evidence type="ECO:0000256" key="5">
    <source>
        <dbReference type="ARBA" id="ARBA00022801"/>
    </source>
</evidence>
<sequence length="393" mass="43850">MRILHTADWHLGRIFYANYLTEDQAYVLEHQFLPLLKEARVDAVVIAGDVYDRAVPPVEAVELWDSVVTRVASDKRIPMFVIGGNHDSGARLEVGHTLWAPSGLYVWGTLRHLQGPVIVNDAYGEIAFCPMPFSEPKSIANYLFADEANSPDMTTHGQHSYDEVYRLWGDYVRGQVPKGMRSVAMAHAFVSGSAESESERPLIIGGSYAVAAQAFSGFSYTALGHLHRPQRAGSEVIRYSGSLLKYSFDEAAQRKSFTLVDIDEKGGATIEQIPVEARRDVRIVEGAFTDIMNDEALHQRCGDDYVMVRLTDTAPVIDGLARLRSMIPQVMTLELTGRMAVNDSDEDMTPNFYHLSERDLFGQFAVAARGEALTVKEAQYIDALWDRINKEEL</sequence>
<comment type="function">
    <text evidence="7">SbcCD cleaves DNA hairpin structures. These structures can inhibit DNA replication and are intermediates in certain DNA recombination reactions. The complex acts as a 3'-&gt;5' double strand exonuclease that can open hairpins. It also has a 5' single-strand endonuclease activity.</text>
</comment>
<evidence type="ECO:0000256" key="4">
    <source>
        <dbReference type="ARBA" id="ARBA00022722"/>
    </source>
</evidence>
<comment type="similarity">
    <text evidence="1 7">Belongs to the SbcD family.</text>
</comment>
<keyword evidence="4 7" id="KW-0540">Nuclease</keyword>
<evidence type="ECO:0000256" key="7">
    <source>
        <dbReference type="RuleBase" id="RU363069"/>
    </source>
</evidence>
<dbReference type="EMBL" id="JACJLA010000029">
    <property type="protein sequence ID" value="MBM6913650.1"/>
    <property type="molecule type" value="Genomic_DNA"/>
</dbReference>
<dbReference type="Gene3D" id="3.60.21.10">
    <property type="match status" value="1"/>
</dbReference>
<evidence type="ECO:0000256" key="2">
    <source>
        <dbReference type="ARBA" id="ARBA00011322"/>
    </source>
</evidence>
<evidence type="ECO:0000256" key="1">
    <source>
        <dbReference type="ARBA" id="ARBA00010555"/>
    </source>
</evidence>
<evidence type="ECO:0000313" key="11">
    <source>
        <dbReference type="Proteomes" id="UP000707138"/>
    </source>
</evidence>
<name>A0ABS2GIV2_9FIRM</name>
<organism evidence="10 11">
    <name type="scientific">Veillonella magna</name>
    <dbReference type="NCBI Taxonomy" id="464322"/>
    <lineage>
        <taxon>Bacteria</taxon>
        <taxon>Bacillati</taxon>
        <taxon>Bacillota</taxon>
        <taxon>Negativicutes</taxon>
        <taxon>Veillonellales</taxon>
        <taxon>Veillonellaceae</taxon>
        <taxon>Veillonella</taxon>
    </lineage>
</organism>
<dbReference type="Pfam" id="PF12320">
    <property type="entry name" value="SbcD_C"/>
    <property type="match status" value="1"/>
</dbReference>
<dbReference type="Pfam" id="PF00149">
    <property type="entry name" value="Metallophos"/>
    <property type="match status" value="1"/>
</dbReference>
<dbReference type="GO" id="GO:0004527">
    <property type="term" value="F:exonuclease activity"/>
    <property type="evidence" value="ECO:0007669"/>
    <property type="project" value="UniProtKB-KW"/>
</dbReference>
<dbReference type="RefSeq" id="WP_205088498.1">
    <property type="nucleotide sequence ID" value="NZ_JACJLA010000029.1"/>
</dbReference>
<dbReference type="InterPro" id="IPR026843">
    <property type="entry name" value="SbcD_C"/>
</dbReference>
<evidence type="ECO:0000256" key="3">
    <source>
        <dbReference type="ARBA" id="ARBA00013365"/>
    </source>
</evidence>
<dbReference type="InterPro" id="IPR029052">
    <property type="entry name" value="Metallo-depent_PP-like"/>
</dbReference>
<reference evidence="10 11" key="1">
    <citation type="journal article" date="2021" name="Sci. Rep.">
        <title>The distribution of antibiotic resistance genes in chicken gut microbiota commensals.</title>
        <authorList>
            <person name="Juricova H."/>
            <person name="Matiasovicova J."/>
            <person name="Kubasova T."/>
            <person name="Cejkova D."/>
            <person name="Rychlik I."/>
        </authorList>
    </citation>
    <scope>NUCLEOTIDE SEQUENCE [LARGE SCALE GENOMIC DNA]</scope>
    <source>
        <strain evidence="10 11">An537</strain>
    </source>
</reference>
<dbReference type="Proteomes" id="UP000707138">
    <property type="component" value="Unassembled WGS sequence"/>
</dbReference>
<comment type="subunit">
    <text evidence="2 7">Heterodimer of SbcC and SbcD.</text>
</comment>
<evidence type="ECO:0000259" key="8">
    <source>
        <dbReference type="Pfam" id="PF00149"/>
    </source>
</evidence>
<gene>
    <name evidence="7" type="primary">sbcD</name>
    <name evidence="10" type="ORF">H6A01_10045</name>
</gene>
<dbReference type="PANTHER" id="PTHR30337:SF0">
    <property type="entry name" value="NUCLEASE SBCCD SUBUNIT D"/>
    <property type="match status" value="1"/>
</dbReference>
<evidence type="ECO:0000256" key="6">
    <source>
        <dbReference type="ARBA" id="ARBA00022839"/>
    </source>
</evidence>
<evidence type="ECO:0000259" key="9">
    <source>
        <dbReference type="Pfam" id="PF12320"/>
    </source>
</evidence>
<dbReference type="PANTHER" id="PTHR30337">
    <property type="entry name" value="COMPONENT OF ATP-DEPENDENT DSDNA EXONUCLEASE"/>
    <property type="match status" value="1"/>
</dbReference>
<keyword evidence="7" id="KW-0233">DNA recombination</keyword>
<keyword evidence="11" id="KW-1185">Reference proteome</keyword>
<dbReference type="InterPro" id="IPR050535">
    <property type="entry name" value="DNA_Repair-Maintenance_Comp"/>
</dbReference>
<protein>
    <recommendedName>
        <fullName evidence="3 7">Nuclease SbcCD subunit D</fullName>
    </recommendedName>
</protein>
<dbReference type="InterPro" id="IPR041796">
    <property type="entry name" value="Mre11_N"/>
</dbReference>
<keyword evidence="7" id="KW-0255">Endonuclease</keyword>
<feature type="domain" description="Calcineurin-like phosphoesterase" evidence="8">
    <location>
        <begin position="1"/>
        <end position="229"/>
    </location>
</feature>
<accession>A0ABS2GIV2</accession>
<keyword evidence="7" id="KW-0235">DNA replication</keyword>
<dbReference type="SUPFAM" id="SSF56300">
    <property type="entry name" value="Metallo-dependent phosphatases"/>
    <property type="match status" value="1"/>
</dbReference>
<feature type="domain" description="Nuclease SbcCD subunit D C-terminal" evidence="9">
    <location>
        <begin position="279"/>
        <end position="364"/>
    </location>
</feature>
<proteinExistence type="inferred from homology"/>
<dbReference type="InterPro" id="IPR004593">
    <property type="entry name" value="SbcD"/>
</dbReference>